<name>A0ABT1FRZ4_9BACT</name>
<evidence type="ECO:0000313" key="1">
    <source>
        <dbReference type="EMBL" id="MCP1384476.1"/>
    </source>
</evidence>
<dbReference type="Proteomes" id="UP001204772">
    <property type="component" value="Unassembled WGS sequence"/>
</dbReference>
<proteinExistence type="predicted"/>
<dbReference type="EMBL" id="JAMZEL010000008">
    <property type="protein sequence ID" value="MCP1384476.1"/>
    <property type="molecule type" value="Genomic_DNA"/>
</dbReference>
<accession>A0ABT1FRZ4</accession>
<comment type="caution">
    <text evidence="1">The sequence shown here is derived from an EMBL/GenBank/DDBJ whole genome shotgun (WGS) entry which is preliminary data.</text>
</comment>
<sequence length="58" mass="6493">MKRFKYTILIPAQRISGDIQAQSESQVWEVLHDKIQGINAANMSVSDVTITPVQLPKP</sequence>
<keyword evidence="2" id="KW-1185">Reference proteome</keyword>
<protein>
    <submittedName>
        <fullName evidence="1">Uncharacterized protein</fullName>
    </submittedName>
</protein>
<organism evidence="1 2">
    <name type="scientific">Runella salmonicolor</name>
    <dbReference type="NCBI Taxonomy" id="2950278"/>
    <lineage>
        <taxon>Bacteria</taxon>
        <taxon>Pseudomonadati</taxon>
        <taxon>Bacteroidota</taxon>
        <taxon>Cytophagia</taxon>
        <taxon>Cytophagales</taxon>
        <taxon>Spirosomataceae</taxon>
        <taxon>Runella</taxon>
    </lineage>
</organism>
<dbReference type="RefSeq" id="WP_253530044.1">
    <property type="nucleotide sequence ID" value="NZ_JAMZEL010000008.1"/>
</dbReference>
<evidence type="ECO:0000313" key="2">
    <source>
        <dbReference type="Proteomes" id="UP001204772"/>
    </source>
</evidence>
<reference evidence="1 2" key="1">
    <citation type="submission" date="2022-06" db="EMBL/GenBank/DDBJ databases">
        <title>Runella sp. S5 genome sequencing.</title>
        <authorList>
            <person name="Park S."/>
        </authorList>
    </citation>
    <scope>NUCLEOTIDE SEQUENCE [LARGE SCALE GENOMIC DNA]</scope>
    <source>
        <strain evidence="1 2">S5</strain>
    </source>
</reference>
<gene>
    <name evidence="1" type="ORF">NCI00_18705</name>
</gene>